<dbReference type="UniPathway" id="UPA00196"/>
<evidence type="ECO:0000256" key="3">
    <source>
        <dbReference type="SAM" id="Phobius"/>
    </source>
</evidence>
<keyword evidence="3" id="KW-1133">Transmembrane helix</keyword>
<evidence type="ECO:0000256" key="2">
    <source>
        <dbReference type="ARBA" id="ARBA00009610"/>
    </source>
</evidence>
<dbReference type="Gramene" id="Ma09_t04620.1">
    <property type="protein sequence ID" value="Ma09_p04620.1"/>
    <property type="gene ID" value="Ma09_g04620"/>
</dbReference>
<keyword evidence="3" id="KW-0812">Transmembrane</keyword>
<feature type="transmembrane region" description="Helical" evidence="3">
    <location>
        <begin position="38"/>
        <end position="57"/>
    </location>
</feature>
<dbReference type="EnsemblPlants" id="Ma09_t04620.1">
    <property type="protein sequence ID" value="Ma09_p04620.1"/>
    <property type="gene ID" value="Ma09_g04620"/>
</dbReference>
<proteinExistence type="inferred from homology"/>
<dbReference type="Pfam" id="PF10181">
    <property type="entry name" value="PIG-H"/>
    <property type="match status" value="1"/>
</dbReference>
<keyword evidence="7" id="KW-1185">Reference proteome</keyword>
<accession>A0A804KFZ1</accession>
<evidence type="ECO:0000313" key="7">
    <source>
        <dbReference type="Proteomes" id="UP000012960"/>
    </source>
</evidence>
<reference evidence="6" key="2">
    <citation type="submission" date="2021-05" db="UniProtKB">
        <authorList>
            <consortium name="EnsemblPlants"/>
        </authorList>
    </citation>
    <scope>IDENTIFICATION</scope>
    <source>
        <strain evidence="6">subsp. malaccensis</strain>
    </source>
</reference>
<sequence length="135" mass="15665">MSQGLLCHRKYNYNNLDGKGLFQAIDAHDVIVKCRLQIFLSYFGVAVFLTITFYLIMMKDLCVSSIWKTLVCFLMAKVLHYNPVKNESVVIMPAFGVQHETHYWSGRVIRCFVPLSKILKPVLNEYVTPMTFFFV</sequence>
<dbReference type="GO" id="GO:0006506">
    <property type="term" value="P:GPI anchor biosynthetic process"/>
    <property type="evidence" value="ECO:0007669"/>
    <property type="project" value="UniProtKB-UniPathway"/>
</dbReference>
<dbReference type="InParanoid" id="A0A804KFZ1"/>
<dbReference type="PANTHER" id="PTHR15231:SF1">
    <property type="entry name" value="PHOSPHATIDYLINOSITOL N-ACETYLGLUCOSAMINYLTRANSFERASE SUBUNIT H"/>
    <property type="match status" value="1"/>
</dbReference>
<comment type="pathway">
    <text evidence="1">Glycolipid biosynthesis; glycosylphosphatidylinositol-anchor biosynthesis.</text>
</comment>
<feature type="domain" description="Phosphatidylinositol N-acetylglucosaminyltransferase subunit H conserved" evidence="4">
    <location>
        <begin position="88"/>
        <end position="134"/>
    </location>
</feature>
<dbReference type="PANTHER" id="PTHR15231">
    <property type="entry name" value="PHOSPHATIDYLINOSITOL N-ACETYLGLUCOSAMINYLTRANSFERASE SUBUNIT H"/>
    <property type="match status" value="1"/>
</dbReference>
<organism evidence="6 7">
    <name type="scientific">Musa acuminata subsp. malaccensis</name>
    <name type="common">Wild banana</name>
    <name type="synonym">Musa malaccensis</name>
    <dbReference type="NCBI Taxonomy" id="214687"/>
    <lineage>
        <taxon>Eukaryota</taxon>
        <taxon>Viridiplantae</taxon>
        <taxon>Streptophyta</taxon>
        <taxon>Embryophyta</taxon>
        <taxon>Tracheophyta</taxon>
        <taxon>Spermatophyta</taxon>
        <taxon>Magnoliopsida</taxon>
        <taxon>Liliopsida</taxon>
        <taxon>Zingiberales</taxon>
        <taxon>Musaceae</taxon>
        <taxon>Musa</taxon>
    </lineage>
</organism>
<gene>
    <name evidence="5" type="ORF">GSMUA_223020.1</name>
</gene>
<evidence type="ECO:0000313" key="6">
    <source>
        <dbReference type="EnsemblPlants" id="Ma09_p04620.1"/>
    </source>
</evidence>
<dbReference type="AlphaFoldDB" id="A0A804KFZ1"/>
<protein>
    <submittedName>
        <fullName evidence="5">(wild Malaysian banana) hypothetical protein</fullName>
    </submittedName>
</protein>
<comment type="similarity">
    <text evidence="2">Belongs to the PIGH family.</text>
</comment>
<dbReference type="GO" id="GO:0000506">
    <property type="term" value="C:glycosylphosphatidylinositol-N-acetylglucosaminyltransferase (GPI-GnT) complex"/>
    <property type="evidence" value="ECO:0007669"/>
    <property type="project" value="InterPro"/>
</dbReference>
<reference evidence="5" key="1">
    <citation type="submission" date="2021-03" db="EMBL/GenBank/DDBJ databases">
        <authorList>
            <consortium name="Genoscope - CEA"/>
            <person name="William W."/>
        </authorList>
    </citation>
    <scope>NUCLEOTIDE SEQUENCE</scope>
    <source>
        <strain evidence="5">Doubled-haploid Pahang</strain>
    </source>
</reference>
<evidence type="ECO:0000259" key="4">
    <source>
        <dbReference type="Pfam" id="PF10181"/>
    </source>
</evidence>
<dbReference type="InterPro" id="IPR019328">
    <property type="entry name" value="PIGH-H_dom"/>
</dbReference>
<dbReference type="InterPro" id="IPR044215">
    <property type="entry name" value="PIG-H"/>
</dbReference>
<name>A0A804KFZ1_MUSAM</name>
<keyword evidence="3" id="KW-0472">Membrane</keyword>
<evidence type="ECO:0000256" key="1">
    <source>
        <dbReference type="ARBA" id="ARBA00004687"/>
    </source>
</evidence>
<dbReference type="EMBL" id="HG996474">
    <property type="protein sequence ID" value="CAG1834197.1"/>
    <property type="molecule type" value="Genomic_DNA"/>
</dbReference>
<evidence type="ECO:0000313" key="5">
    <source>
        <dbReference type="EMBL" id="CAG1834197.1"/>
    </source>
</evidence>
<dbReference type="Proteomes" id="UP000012960">
    <property type="component" value="Unplaced"/>
</dbReference>